<dbReference type="RefSeq" id="WP_103240378.1">
    <property type="nucleotide sequence ID" value="NZ_JANJZD010000015.1"/>
</dbReference>
<reference evidence="1 2" key="1">
    <citation type="submission" date="2018-01" db="EMBL/GenBank/DDBJ databases">
        <authorList>
            <person name="Gaut B.S."/>
            <person name="Morton B.R."/>
            <person name="Clegg M.T."/>
            <person name="Duvall M.R."/>
        </authorList>
    </citation>
    <scope>NUCLEOTIDE SEQUENCE [LARGE SCALE GENOMIC DNA]</scope>
    <source>
        <strain evidence="1">GP69</strain>
    </source>
</reference>
<name>A0A2K4ZIP0_9FIRM</name>
<proteinExistence type="predicted"/>
<dbReference type="Pfam" id="PF14202">
    <property type="entry name" value="TnpW"/>
    <property type="match status" value="1"/>
</dbReference>
<gene>
    <name evidence="1" type="ORF">AMURIS_03048</name>
</gene>
<dbReference type="InterPro" id="IPR026990">
    <property type="entry name" value="TnpW"/>
</dbReference>
<protein>
    <recommendedName>
        <fullName evidence="3">Transposon-encoded protein TnpW</fullName>
    </recommendedName>
</protein>
<dbReference type="EMBL" id="OFSM01000015">
    <property type="protein sequence ID" value="SOY30321.1"/>
    <property type="molecule type" value="Genomic_DNA"/>
</dbReference>
<evidence type="ECO:0000313" key="2">
    <source>
        <dbReference type="Proteomes" id="UP000236311"/>
    </source>
</evidence>
<evidence type="ECO:0008006" key="3">
    <source>
        <dbReference type="Google" id="ProtNLM"/>
    </source>
</evidence>
<organism evidence="1 2">
    <name type="scientific">Acetatifactor muris</name>
    <dbReference type="NCBI Taxonomy" id="879566"/>
    <lineage>
        <taxon>Bacteria</taxon>
        <taxon>Bacillati</taxon>
        <taxon>Bacillota</taxon>
        <taxon>Clostridia</taxon>
        <taxon>Lachnospirales</taxon>
        <taxon>Lachnospiraceae</taxon>
        <taxon>Acetatifactor</taxon>
    </lineage>
</organism>
<dbReference type="AlphaFoldDB" id="A0A2K4ZIP0"/>
<sequence length="66" mass="7677">MSDNIQTNTTGRLTPCLQQKIDKTRYLVEVHFSATSTQSVEDKLKRVILHDLEHGKQGRPRKRDEK</sequence>
<dbReference type="Proteomes" id="UP000236311">
    <property type="component" value="Unassembled WGS sequence"/>
</dbReference>
<accession>A0A2K4ZIP0</accession>
<keyword evidence="2" id="KW-1185">Reference proteome</keyword>
<dbReference type="OrthoDB" id="9803342at2"/>
<evidence type="ECO:0000313" key="1">
    <source>
        <dbReference type="EMBL" id="SOY30321.1"/>
    </source>
</evidence>